<protein>
    <submittedName>
        <fullName evidence="2">Uncharacterized protein</fullName>
    </submittedName>
</protein>
<proteinExistence type="predicted"/>
<feature type="region of interest" description="Disordered" evidence="1">
    <location>
        <begin position="1"/>
        <end position="56"/>
    </location>
</feature>
<evidence type="ECO:0000313" key="2">
    <source>
        <dbReference type="EMBL" id="XBS47629.1"/>
    </source>
</evidence>
<name>A0AAU7PFH7_9VIRU</name>
<accession>A0AAU7PFH7</accession>
<gene>
    <name evidence="2" type="ORF">SURPRISE13_198</name>
</gene>
<organism evidence="2">
    <name type="scientific">Burkholderia phage vB_BgluM-SURPRISE13</name>
    <dbReference type="NCBI Taxonomy" id="3159457"/>
    <lineage>
        <taxon>Viruses</taxon>
    </lineage>
</organism>
<reference evidence="2" key="1">
    <citation type="submission" date="2024-05" db="EMBL/GenBank/DDBJ databases">
        <title>Isolation and characterization of the novel Burkholderia jumbo bacteriophage Surprise13.</title>
        <authorList>
            <person name="Supina B.S.I."/>
            <person name="Dennis J."/>
        </authorList>
    </citation>
    <scope>NUCLEOTIDE SEQUENCE</scope>
</reference>
<sequence length="241" mass="26950">MTFLNMTHRFGGNKKNSPQSSEGQRHRPHTATYSRGGNHTAHRPATRPHQGPLASAADEAAVAEIERIVGEGRQKDLVQFFHGWSRVPHRLGEWELRVNIRKQDEQEVGRTIVAIPLSVRTRAIFEQGCLATLANAGYSEEDAKRYYKAAWKKKYVWVDTVISATKEMIDAYQKTEPLENYEAAGDPRRLASTVSVPKNPYQTSHAHFLVAVEMAKCIIVARQKALNGHDAHEAATEEVAG</sequence>
<dbReference type="EMBL" id="PP856017">
    <property type="protein sequence ID" value="XBS47629.1"/>
    <property type="molecule type" value="Genomic_DNA"/>
</dbReference>
<evidence type="ECO:0000256" key="1">
    <source>
        <dbReference type="SAM" id="MobiDB-lite"/>
    </source>
</evidence>